<comment type="caution">
    <text evidence="1">The sequence shown here is derived from an EMBL/GenBank/DDBJ whole genome shotgun (WGS) entry which is preliminary data.</text>
</comment>
<dbReference type="EMBL" id="JABWDY010030122">
    <property type="protein sequence ID" value="KAF5185844.1"/>
    <property type="molecule type" value="Genomic_DNA"/>
</dbReference>
<evidence type="ECO:0000313" key="1">
    <source>
        <dbReference type="EMBL" id="KAF5185844.1"/>
    </source>
</evidence>
<name>A0A7J6VL56_THATH</name>
<protein>
    <submittedName>
        <fullName evidence="1">Uncharacterized protein</fullName>
    </submittedName>
</protein>
<dbReference type="Proteomes" id="UP000554482">
    <property type="component" value="Unassembled WGS sequence"/>
</dbReference>
<organism evidence="1 2">
    <name type="scientific">Thalictrum thalictroides</name>
    <name type="common">Rue-anemone</name>
    <name type="synonym">Anemone thalictroides</name>
    <dbReference type="NCBI Taxonomy" id="46969"/>
    <lineage>
        <taxon>Eukaryota</taxon>
        <taxon>Viridiplantae</taxon>
        <taxon>Streptophyta</taxon>
        <taxon>Embryophyta</taxon>
        <taxon>Tracheophyta</taxon>
        <taxon>Spermatophyta</taxon>
        <taxon>Magnoliopsida</taxon>
        <taxon>Ranunculales</taxon>
        <taxon>Ranunculaceae</taxon>
        <taxon>Thalictroideae</taxon>
        <taxon>Thalictrum</taxon>
    </lineage>
</organism>
<gene>
    <name evidence="1" type="ORF">FRX31_024564</name>
</gene>
<accession>A0A7J6VL56</accession>
<proteinExistence type="predicted"/>
<sequence>MYTSKLTGNINRGEAYESTVTTMNQATIRARDRVCRFSKVESKIFEYVYFKGGENSAEVMLNERSKRGYFEVFTSKEGVRWLGRVLCSWSAGILTRQTEKFEDELVTILVHNRRNNNGEYAFGLFFNRRLGSRTKSISFPAGVERGGWAEIGSRMLECVEPTIFITQQRYREKRVERRGEIDDASKEETKWRGEPGTKFRVEKIGGQVSISIVGHDAVLNANKWQKAVMMEREDGGKEWEEVC</sequence>
<reference evidence="1 2" key="1">
    <citation type="submission" date="2020-06" db="EMBL/GenBank/DDBJ databases">
        <title>Transcriptomic and genomic resources for Thalictrum thalictroides and T. hernandezii: Facilitating candidate gene discovery in an emerging model plant lineage.</title>
        <authorList>
            <person name="Arias T."/>
            <person name="Riano-Pachon D.M."/>
            <person name="Di Stilio V.S."/>
        </authorList>
    </citation>
    <scope>NUCLEOTIDE SEQUENCE [LARGE SCALE GENOMIC DNA]</scope>
    <source>
        <strain evidence="2">cv. WT478/WT964</strain>
        <tissue evidence="1">Leaves</tissue>
    </source>
</reference>
<keyword evidence="2" id="KW-1185">Reference proteome</keyword>
<evidence type="ECO:0000313" key="2">
    <source>
        <dbReference type="Proteomes" id="UP000554482"/>
    </source>
</evidence>
<dbReference type="AlphaFoldDB" id="A0A7J6VL56"/>